<evidence type="ECO:0000256" key="7">
    <source>
        <dbReference type="ARBA" id="ARBA00023204"/>
    </source>
</evidence>
<feature type="domain" description="Uracil-DNA glycosylase-like" evidence="9">
    <location>
        <begin position="1"/>
        <end position="174"/>
    </location>
</feature>
<reference evidence="10" key="1">
    <citation type="journal article" date="2015" name="Nature">
        <title>Complex archaea that bridge the gap between prokaryotes and eukaryotes.</title>
        <authorList>
            <person name="Spang A."/>
            <person name="Saw J.H."/>
            <person name="Jorgensen S.L."/>
            <person name="Zaremba-Niedzwiedzka K."/>
            <person name="Martijn J."/>
            <person name="Lind A.E."/>
            <person name="van Eijk R."/>
            <person name="Schleper C."/>
            <person name="Guy L."/>
            <person name="Ettema T.J."/>
        </authorList>
    </citation>
    <scope>NUCLEOTIDE SEQUENCE</scope>
</reference>
<protein>
    <recommendedName>
        <fullName evidence="9">Uracil-DNA glycosylase-like domain-containing protein</fullName>
    </recommendedName>
</protein>
<evidence type="ECO:0000313" key="10">
    <source>
        <dbReference type="EMBL" id="KKL46726.1"/>
    </source>
</evidence>
<dbReference type="Pfam" id="PF03167">
    <property type="entry name" value="UDG"/>
    <property type="match status" value="1"/>
</dbReference>
<feature type="region of interest" description="Disordered" evidence="8">
    <location>
        <begin position="167"/>
        <end position="198"/>
    </location>
</feature>
<evidence type="ECO:0000256" key="1">
    <source>
        <dbReference type="ARBA" id="ARBA00022485"/>
    </source>
</evidence>
<feature type="compositionally biased region" description="Polar residues" evidence="8">
    <location>
        <begin position="188"/>
        <end position="198"/>
    </location>
</feature>
<dbReference type="PANTHER" id="PTHR33693:SF9">
    <property type="entry name" value="TYPE-4 URACIL-DNA GLYCOSYLASE"/>
    <property type="match status" value="1"/>
</dbReference>
<dbReference type="GO" id="GO:0006281">
    <property type="term" value="P:DNA repair"/>
    <property type="evidence" value="ECO:0007669"/>
    <property type="project" value="UniProtKB-KW"/>
</dbReference>
<sequence length="198" mass="21558">MLVGEASGGEEERLGLPFVGSSGKELTTLLGEAGIDREECYLTNVFLDRPKGNKFHFEWCRGKKEVSDEYKEILPQLHKACPTYPWPNTYTWASVAQGKYVMPEHLPELQRLKEEILQVKPNLVVALGGTPLWALLGTGGITKLRGAVAQSTLVPGQKVLPAFHPAYVPRRGSSKGEGSNALPGDSPPGTSYLDTTKP</sequence>
<gene>
    <name evidence="10" type="ORF">LCGC14_2342670</name>
</gene>
<keyword evidence="6" id="KW-0411">Iron-sulfur</keyword>
<keyword evidence="7" id="KW-0234">DNA repair</keyword>
<dbReference type="EMBL" id="LAZR01033927">
    <property type="protein sequence ID" value="KKL46726.1"/>
    <property type="molecule type" value="Genomic_DNA"/>
</dbReference>
<evidence type="ECO:0000259" key="9">
    <source>
        <dbReference type="Pfam" id="PF03167"/>
    </source>
</evidence>
<evidence type="ECO:0000256" key="8">
    <source>
        <dbReference type="SAM" id="MobiDB-lite"/>
    </source>
</evidence>
<dbReference type="Gene3D" id="3.40.470.10">
    <property type="entry name" value="Uracil-DNA glycosylase-like domain"/>
    <property type="match status" value="1"/>
</dbReference>
<keyword evidence="1" id="KW-0004">4Fe-4S</keyword>
<keyword evidence="4" id="KW-0378">Hydrolase</keyword>
<comment type="caution">
    <text evidence="10">The sequence shown here is derived from an EMBL/GenBank/DDBJ whole genome shotgun (WGS) entry which is preliminary data.</text>
</comment>
<dbReference type="GO" id="GO:0046872">
    <property type="term" value="F:metal ion binding"/>
    <property type="evidence" value="ECO:0007669"/>
    <property type="project" value="UniProtKB-KW"/>
</dbReference>
<dbReference type="InterPro" id="IPR005122">
    <property type="entry name" value="Uracil-DNA_glycosylase-like"/>
</dbReference>
<dbReference type="GO" id="GO:0097506">
    <property type="term" value="F:deaminated base DNA N-glycosylase activity"/>
    <property type="evidence" value="ECO:0007669"/>
    <property type="project" value="UniProtKB-ARBA"/>
</dbReference>
<accession>A0A0F9CZ37</accession>
<evidence type="ECO:0000256" key="4">
    <source>
        <dbReference type="ARBA" id="ARBA00022801"/>
    </source>
</evidence>
<evidence type="ECO:0000256" key="2">
    <source>
        <dbReference type="ARBA" id="ARBA00022723"/>
    </source>
</evidence>
<dbReference type="CDD" id="cd10030">
    <property type="entry name" value="UDG-F4_TTUDGA_SPO1dp_like"/>
    <property type="match status" value="1"/>
</dbReference>
<keyword evidence="5" id="KW-0408">Iron</keyword>
<dbReference type="GO" id="GO:0051539">
    <property type="term" value="F:4 iron, 4 sulfur cluster binding"/>
    <property type="evidence" value="ECO:0007669"/>
    <property type="project" value="UniProtKB-KW"/>
</dbReference>
<proteinExistence type="predicted"/>
<dbReference type="InterPro" id="IPR036895">
    <property type="entry name" value="Uracil-DNA_glycosylase-like_sf"/>
</dbReference>
<dbReference type="SUPFAM" id="SSF52141">
    <property type="entry name" value="Uracil-DNA glycosylase-like"/>
    <property type="match status" value="1"/>
</dbReference>
<evidence type="ECO:0000256" key="5">
    <source>
        <dbReference type="ARBA" id="ARBA00023004"/>
    </source>
</evidence>
<dbReference type="InterPro" id="IPR051536">
    <property type="entry name" value="UDG_Type-4/5"/>
</dbReference>
<keyword evidence="3" id="KW-0227">DNA damage</keyword>
<name>A0A0F9CZ37_9ZZZZ</name>
<evidence type="ECO:0000256" key="3">
    <source>
        <dbReference type="ARBA" id="ARBA00022763"/>
    </source>
</evidence>
<keyword evidence="2" id="KW-0479">Metal-binding</keyword>
<evidence type="ECO:0000256" key="6">
    <source>
        <dbReference type="ARBA" id="ARBA00023014"/>
    </source>
</evidence>
<organism evidence="10">
    <name type="scientific">marine sediment metagenome</name>
    <dbReference type="NCBI Taxonomy" id="412755"/>
    <lineage>
        <taxon>unclassified sequences</taxon>
        <taxon>metagenomes</taxon>
        <taxon>ecological metagenomes</taxon>
    </lineage>
</organism>
<dbReference type="PANTHER" id="PTHR33693">
    <property type="entry name" value="TYPE-5 URACIL-DNA GLYCOSYLASE"/>
    <property type="match status" value="1"/>
</dbReference>
<dbReference type="AlphaFoldDB" id="A0A0F9CZ37"/>